<protein>
    <submittedName>
        <fullName evidence="1">Uncharacterized protein</fullName>
    </submittedName>
</protein>
<proteinExistence type="predicted"/>
<accession>A0A6C0IGJ0</accession>
<evidence type="ECO:0000313" key="1">
    <source>
        <dbReference type="EMBL" id="QHT91770.1"/>
    </source>
</evidence>
<reference evidence="1" key="1">
    <citation type="journal article" date="2020" name="Nature">
        <title>Giant virus diversity and host interactions through global metagenomics.</title>
        <authorList>
            <person name="Schulz F."/>
            <person name="Roux S."/>
            <person name="Paez-Espino D."/>
            <person name="Jungbluth S."/>
            <person name="Walsh D.A."/>
            <person name="Denef V.J."/>
            <person name="McMahon K.D."/>
            <person name="Konstantinidis K.T."/>
            <person name="Eloe-Fadrosh E.A."/>
            <person name="Kyrpides N.C."/>
            <person name="Woyke T."/>
        </authorList>
    </citation>
    <scope>NUCLEOTIDE SEQUENCE</scope>
    <source>
        <strain evidence="1">GVMAG-M-3300023184-86</strain>
    </source>
</reference>
<sequence>MTMNQIIGGTNSENEEVIKLYVKKIFTTNTRHYFINVNAPLKDIMEHILNNAENHFQIDRNEPKELVASGQSIPGVKSEDAPAIELENSGETFKQRFGNRYNLTAFYIRSAGNRIIG</sequence>
<organism evidence="1">
    <name type="scientific">viral metagenome</name>
    <dbReference type="NCBI Taxonomy" id="1070528"/>
    <lineage>
        <taxon>unclassified sequences</taxon>
        <taxon>metagenomes</taxon>
        <taxon>organismal metagenomes</taxon>
    </lineage>
</organism>
<name>A0A6C0IGJ0_9ZZZZ</name>
<dbReference type="EMBL" id="MN740169">
    <property type="protein sequence ID" value="QHT91770.1"/>
    <property type="molecule type" value="Genomic_DNA"/>
</dbReference>
<dbReference type="AlphaFoldDB" id="A0A6C0IGJ0"/>